<reference evidence="2 3" key="1">
    <citation type="journal article" date="2018" name="Sci. Rep.">
        <title>Genomic signatures of local adaptation to the degree of environmental predictability in rotifers.</title>
        <authorList>
            <person name="Franch-Gras L."/>
            <person name="Hahn C."/>
            <person name="Garcia-Roger E.M."/>
            <person name="Carmona M.J."/>
            <person name="Serra M."/>
            <person name="Gomez A."/>
        </authorList>
    </citation>
    <scope>NUCLEOTIDE SEQUENCE [LARGE SCALE GENOMIC DNA]</scope>
    <source>
        <strain evidence="2">HYR1</strain>
    </source>
</reference>
<gene>
    <name evidence="2" type="ORF">BpHYR1_028985</name>
</gene>
<dbReference type="EMBL" id="REGN01002994">
    <property type="protein sequence ID" value="RNA25012.1"/>
    <property type="molecule type" value="Genomic_DNA"/>
</dbReference>
<evidence type="ECO:0000313" key="2">
    <source>
        <dbReference type="EMBL" id="RNA25012.1"/>
    </source>
</evidence>
<feature type="compositionally biased region" description="Polar residues" evidence="1">
    <location>
        <begin position="38"/>
        <end position="48"/>
    </location>
</feature>
<feature type="compositionally biased region" description="Basic residues" evidence="1">
    <location>
        <begin position="24"/>
        <end position="34"/>
    </location>
</feature>
<sequence>MRNIARSEVEEWISENGGRERGGLLRKSHRRKAARPNTVHNNEQNTRKQMAHANDPDHSLRWAAYDL</sequence>
<protein>
    <submittedName>
        <fullName evidence="2">Uncharacterized protein</fullName>
    </submittedName>
</protein>
<dbReference type="AlphaFoldDB" id="A0A3M7RN95"/>
<evidence type="ECO:0000256" key="1">
    <source>
        <dbReference type="SAM" id="MobiDB-lite"/>
    </source>
</evidence>
<name>A0A3M7RN95_BRAPC</name>
<keyword evidence="3" id="KW-1185">Reference proteome</keyword>
<organism evidence="2 3">
    <name type="scientific">Brachionus plicatilis</name>
    <name type="common">Marine rotifer</name>
    <name type="synonym">Brachionus muelleri</name>
    <dbReference type="NCBI Taxonomy" id="10195"/>
    <lineage>
        <taxon>Eukaryota</taxon>
        <taxon>Metazoa</taxon>
        <taxon>Spiralia</taxon>
        <taxon>Gnathifera</taxon>
        <taxon>Rotifera</taxon>
        <taxon>Eurotatoria</taxon>
        <taxon>Monogononta</taxon>
        <taxon>Pseudotrocha</taxon>
        <taxon>Ploima</taxon>
        <taxon>Brachionidae</taxon>
        <taxon>Brachionus</taxon>
    </lineage>
</organism>
<accession>A0A3M7RN95</accession>
<proteinExistence type="predicted"/>
<dbReference type="Proteomes" id="UP000276133">
    <property type="component" value="Unassembled WGS sequence"/>
</dbReference>
<evidence type="ECO:0000313" key="3">
    <source>
        <dbReference type="Proteomes" id="UP000276133"/>
    </source>
</evidence>
<comment type="caution">
    <text evidence="2">The sequence shown here is derived from an EMBL/GenBank/DDBJ whole genome shotgun (WGS) entry which is preliminary data.</text>
</comment>
<feature type="region of interest" description="Disordered" evidence="1">
    <location>
        <begin position="18"/>
        <end position="59"/>
    </location>
</feature>